<dbReference type="EMBL" id="JAINUG010000079">
    <property type="protein sequence ID" value="KAJ8399997.1"/>
    <property type="molecule type" value="Genomic_DNA"/>
</dbReference>
<evidence type="ECO:0008006" key="4">
    <source>
        <dbReference type="Google" id="ProtNLM"/>
    </source>
</evidence>
<keyword evidence="3" id="KW-1185">Reference proteome</keyword>
<dbReference type="Proteomes" id="UP001221898">
    <property type="component" value="Unassembled WGS sequence"/>
</dbReference>
<feature type="chain" id="PRO_5042079755" description="Secreted protein" evidence="1">
    <location>
        <begin position="23"/>
        <end position="83"/>
    </location>
</feature>
<comment type="caution">
    <text evidence="2">The sequence shown here is derived from an EMBL/GenBank/DDBJ whole genome shotgun (WGS) entry which is preliminary data.</text>
</comment>
<organism evidence="2 3">
    <name type="scientific">Aldrovandia affinis</name>
    <dbReference type="NCBI Taxonomy" id="143900"/>
    <lineage>
        <taxon>Eukaryota</taxon>
        <taxon>Metazoa</taxon>
        <taxon>Chordata</taxon>
        <taxon>Craniata</taxon>
        <taxon>Vertebrata</taxon>
        <taxon>Euteleostomi</taxon>
        <taxon>Actinopterygii</taxon>
        <taxon>Neopterygii</taxon>
        <taxon>Teleostei</taxon>
        <taxon>Notacanthiformes</taxon>
        <taxon>Halosauridae</taxon>
        <taxon>Aldrovandia</taxon>
    </lineage>
</organism>
<reference evidence="2" key="1">
    <citation type="journal article" date="2023" name="Science">
        <title>Genome structures resolve the early diversification of teleost fishes.</title>
        <authorList>
            <person name="Parey E."/>
            <person name="Louis A."/>
            <person name="Montfort J."/>
            <person name="Bouchez O."/>
            <person name="Roques C."/>
            <person name="Iampietro C."/>
            <person name="Lluch J."/>
            <person name="Castinel A."/>
            <person name="Donnadieu C."/>
            <person name="Desvignes T."/>
            <person name="Floi Bucao C."/>
            <person name="Jouanno E."/>
            <person name="Wen M."/>
            <person name="Mejri S."/>
            <person name="Dirks R."/>
            <person name="Jansen H."/>
            <person name="Henkel C."/>
            <person name="Chen W.J."/>
            <person name="Zahm M."/>
            <person name="Cabau C."/>
            <person name="Klopp C."/>
            <person name="Thompson A.W."/>
            <person name="Robinson-Rechavi M."/>
            <person name="Braasch I."/>
            <person name="Lecointre G."/>
            <person name="Bobe J."/>
            <person name="Postlethwait J.H."/>
            <person name="Berthelot C."/>
            <person name="Roest Crollius H."/>
            <person name="Guiguen Y."/>
        </authorList>
    </citation>
    <scope>NUCLEOTIDE SEQUENCE</scope>
    <source>
        <strain evidence="2">NC1722</strain>
    </source>
</reference>
<protein>
    <recommendedName>
        <fullName evidence="4">Secreted protein</fullName>
    </recommendedName>
</protein>
<name>A0AAD7SCT2_9TELE</name>
<proteinExistence type="predicted"/>
<sequence length="83" mass="9797">MSEDKHWAFVCLQLAFLFSIPAIDRHHHANPHSSFPETRPLLSVAAPQKEDWALLRTPTARDPLWPYCSLQLHKHVHRYDWQC</sequence>
<accession>A0AAD7SCT2</accession>
<gene>
    <name evidence="2" type="ORF">AAFF_G00400360</name>
</gene>
<evidence type="ECO:0000313" key="3">
    <source>
        <dbReference type="Proteomes" id="UP001221898"/>
    </source>
</evidence>
<evidence type="ECO:0000256" key="1">
    <source>
        <dbReference type="SAM" id="SignalP"/>
    </source>
</evidence>
<evidence type="ECO:0000313" key="2">
    <source>
        <dbReference type="EMBL" id="KAJ8399997.1"/>
    </source>
</evidence>
<dbReference type="AlphaFoldDB" id="A0AAD7SCT2"/>
<keyword evidence="1" id="KW-0732">Signal</keyword>
<feature type="signal peptide" evidence="1">
    <location>
        <begin position="1"/>
        <end position="22"/>
    </location>
</feature>